<dbReference type="OrthoDB" id="198309at2"/>
<feature type="chain" id="PRO_5012864896" evidence="5">
    <location>
        <begin position="35"/>
        <end position="310"/>
    </location>
</feature>
<dbReference type="EMBL" id="MJMN01000003">
    <property type="protein sequence ID" value="OMG91448.1"/>
    <property type="molecule type" value="Genomic_DNA"/>
</dbReference>
<keyword evidence="5" id="KW-0732">Signal</keyword>
<dbReference type="Proteomes" id="UP000187251">
    <property type="component" value="Unassembled WGS sequence"/>
</dbReference>
<evidence type="ECO:0000256" key="3">
    <source>
        <dbReference type="PROSITE-ProRule" id="PRU00023"/>
    </source>
</evidence>
<dbReference type="RefSeq" id="WP_076409746.1">
    <property type="nucleotide sequence ID" value="NZ_AP028040.1"/>
</dbReference>
<feature type="region of interest" description="Disordered" evidence="4">
    <location>
        <begin position="226"/>
        <end position="310"/>
    </location>
</feature>
<dbReference type="PANTHER" id="PTHR24173">
    <property type="entry name" value="ANKYRIN REPEAT CONTAINING"/>
    <property type="match status" value="1"/>
</dbReference>
<evidence type="ECO:0000256" key="4">
    <source>
        <dbReference type="SAM" id="MobiDB-lite"/>
    </source>
</evidence>
<sequence>MAARNAFSRHRLVSHCRGALLALCVAVAAPAAQAAANPSDWWVYVANDYPDEINELLGQGADPNVRYRNGQPALMRAVVDGAWKVFDALAANPRTDVNAENPAGETPLMYLAIAGQVDRARSLMARGAQVNRLGWTPLHYAASKGQLAMARLLLDNKAMVNAPAPNGETPLMMAALSGNRAMVDLLLKAGADVTTRDTKGQDASDWATTGKSAKLAAELKTLIAQQEDAKRARRASAPPEPEAPVPGAADGDAAGAAMPAGTDATPAAPALASPSAAPAPAGQDASPKPAPSVGGVSGVRLNDYDQPAAP</sequence>
<feature type="repeat" description="ANK" evidence="3">
    <location>
        <begin position="133"/>
        <end position="165"/>
    </location>
</feature>
<name>A0A1R1JXZ0_ALCXX</name>
<protein>
    <submittedName>
        <fullName evidence="6">Uncharacterized protein</fullName>
    </submittedName>
</protein>
<feature type="compositionally biased region" description="Low complexity" evidence="4">
    <location>
        <begin position="245"/>
        <end position="287"/>
    </location>
</feature>
<dbReference type="Gene3D" id="1.25.40.20">
    <property type="entry name" value="Ankyrin repeat-containing domain"/>
    <property type="match status" value="1"/>
</dbReference>
<dbReference type="PROSITE" id="PS50088">
    <property type="entry name" value="ANK_REPEAT"/>
    <property type="match status" value="3"/>
</dbReference>
<keyword evidence="1" id="KW-0677">Repeat</keyword>
<feature type="repeat" description="ANK" evidence="3">
    <location>
        <begin position="103"/>
        <end position="131"/>
    </location>
</feature>
<keyword evidence="2 3" id="KW-0040">ANK repeat</keyword>
<reference evidence="6 7" key="1">
    <citation type="submission" date="2016-09" db="EMBL/GenBank/DDBJ databases">
        <title>Phylogenomics of Achromobacter.</title>
        <authorList>
            <person name="Jeukens J."/>
            <person name="Freschi L."/>
            <person name="Vincent A.T."/>
            <person name="Emond-Rheault J.-G."/>
            <person name="Kukavica-Ibrulj I."/>
            <person name="Charette S.J."/>
            <person name="Levesque R.C."/>
        </authorList>
    </citation>
    <scope>NUCLEOTIDE SEQUENCE [LARGE SCALE GENOMIC DNA]</scope>
    <source>
        <strain evidence="6 7">AUS488</strain>
    </source>
</reference>
<comment type="caution">
    <text evidence="6">The sequence shown here is derived from an EMBL/GenBank/DDBJ whole genome shotgun (WGS) entry which is preliminary data.</text>
</comment>
<feature type="signal peptide" evidence="5">
    <location>
        <begin position="1"/>
        <end position="34"/>
    </location>
</feature>
<dbReference type="PRINTS" id="PR01415">
    <property type="entry name" value="ANKYRIN"/>
</dbReference>
<dbReference type="InterPro" id="IPR036770">
    <property type="entry name" value="Ankyrin_rpt-contain_sf"/>
</dbReference>
<evidence type="ECO:0000256" key="2">
    <source>
        <dbReference type="ARBA" id="ARBA00023043"/>
    </source>
</evidence>
<accession>A0A1R1JXZ0</accession>
<proteinExistence type="predicted"/>
<evidence type="ECO:0000256" key="5">
    <source>
        <dbReference type="SAM" id="SignalP"/>
    </source>
</evidence>
<evidence type="ECO:0000256" key="1">
    <source>
        <dbReference type="ARBA" id="ARBA00022737"/>
    </source>
</evidence>
<dbReference type="SMART" id="SM00248">
    <property type="entry name" value="ANK"/>
    <property type="match status" value="5"/>
</dbReference>
<feature type="repeat" description="ANK" evidence="3">
    <location>
        <begin position="166"/>
        <end position="198"/>
    </location>
</feature>
<dbReference type="AlphaFoldDB" id="A0A1R1JXZ0"/>
<dbReference type="InterPro" id="IPR002110">
    <property type="entry name" value="Ankyrin_rpt"/>
</dbReference>
<evidence type="ECO:0000313" key="7">
    <source>
        <dbReference type="Proteomes" id="UP000187251"/>
    </source>
</evidence>
<evidence type="ECO:0000313" key="6">
    <source>
        <dbReference type="EMBL" id="OMG91448.1"/>
    </source>
</evidence>
<dbReference type="Pfam" id="PF12796">
    <property type="entry name" value="Ank_2"/>
    <property type="match status" value="1"/>
</dbReference>
<dbReference type="PROSITE" id="PS50297">
    <property type="entry name" value="ANK_REP_REGION"/>
    <property type="match status" value="3"/>
</dbReference>
<gene>
    <name evidence="6" type="ORF">BIZ92_19190</name>
</gene>
<dbReference type="PANTHER" id="PTHR24173:SF74">
    <property type="entry name" value="ANKYRIN REPEAT DOMAIN-CONTAINING PROTEIN 16"/>
    <property type="match status" value="1"/>
</dbReference>
<organism evidence="6 7">
    <name type="scientific">Alcaligenes xylosoxydans xylosoxydans</name>
    <name type="common">Achromobacter xylosoxidans</name>
    <dbReference type="NCBI Taxonomy" id="85698"/>
    <lineage>
        <taxon>Bacteria</taxon>
        <taxon>Pseudomonadati</taxon>
        <taxon>Pseudomonadota</taxon>
        <taxon>Betaproteobacteria</taxon>
        <taxon>Burkholderiales</taxon>
        <taxon>Alcaligenaceae</taxon>
        <taxon>Achromobacter</taxon>
    </lineage>
</organism>
<dbReference type="SUPFAM" id="SSF48403">
    <property type="entry name" value="Ankyrin repeat"/>
    <property type="match status" value="1"/>
</dbReference>